<evidence type="ECO:0000313" key="2">
    <source>
        <dbReference type="EMBL" id="MDQ0514149.1"/>
    </source>
</evidence>
<dbReference type="Gene3D" id="3.40.630.30">
    <property type="match status" value="1"/>
</dbReference>
<accession>A0ABU0LZM0</accession>
<sequence length="326" mass="38991">MERLNWSTYKKLQAAMDQIDHDYQFSALSLLGLSYYGISIRFQIVEYDNFKIIFFDSKFNRFILSDADVFNARVNQILHYGDHFILMPIFDKNQISTFDAVYCAFYKLKQLYAIKSDWAVEAVNTKQLQTLSQSIDFEIVYDWNAHYLYKLEKFKTFSGKKLQKKRNHLNYFLKNHFDQVEATPLCADDFDEVLDFIWETIHDGKEDPQLNEYIFSRNFLAHYDPMTMSGLVVRQKKDRKILGFTIGYSHKKSYEVFFEKAVHSWRGLFPFIISQNLLLNNINQAWMDRQDDMNEENLAKSKRSYYPEKVLKSHMIYITDSMKDEW</sequence>
<proteinExistence type="predicted"/>
<name>A0ABU0LZM0_9BACT</name>
<dbReference type="SUPFAM" id="SSF55729">
    <property type="entry name" value="Acyl-CoA N-acyltransferases (Nat)"/>
    <property type="match status" value="1"/>
</dbReference>
<dbReference type="Pfam" id="PF09924">
    <property type="entry name" value="LPG_synthase_C"/>
    <property type="match status" value="1"/>
</dbReference>
<evidence type="ECO:0000259" key="1">
    <source>
        <dbReference type="Pfam" id="PF09924"/>
    </source>
</evidence>
<dbReference type="InterPro" id="IPR016181">
    <property type="entry name" value="Acyl_CoA_acyltransferase"/>
</dbReference>
<dbReference type="InterPro" id="IPR024320">
    <property type="entry name" value="LPG_synthase_C"/>
</dbReference>
<dbReference type="PANTHER" id="PTHR41373">
    <property type="entry name" value="DUF2156 DOMAIN-CONTAINING PROTEIN"/>
    <property type="match status" value="1"/>
</dbReference>
<dbReference type="RefSeq" id="WP_256547162.1">
    <property type="nucleotide sequence ID" value="NZ_CP101809.1"/>
</dbReference>
<keyword evidence="3" id="KW-1185">Reference proteome</keyword>
<dbReference type="InterPro" id="IPR016732">
    <property type="entry name" value="UCP018688"/>
</dbReference>
<feature type="domain" description="Phosphatidylglycerol lysyltransferase C-terminal" evidence="1">
    <location>
        <begin position="143"/>
        <end position="315"/>
    </location>
</feature>
<dbReference type="Proteomes" id="UP001240643">
    <property type="component" value="Unassembled WGS sequence"/>
</dbReference>
<comment type="caution">
    <text evidence="2">The sequence shown here is derived from an EMBL/GenBank/DDBJ whole genome shotgun (WGS) entry which is preliminary data.</text>
</comment>
<dbReference type="EMBL" id="JAUSWO010000001">
    <property type="protein sequence ID" value="MDQ0514149.1"/>
    <property type="molecule type" value="Genomic_DNA"/>
</dbReference>
<protein>
    <recommendedName>
        <fullName evidence="1">Phosphatidylglycerol lysyltransferase C-terminal domain-containing protein</fullName>
    </recommendedName>
</protein>
<reference evidence="2" key="1">
    <citation type="submission" date="2023-07" db="EMBL/GenBank/DDBJ databases">
        <title>Genomic Encyclopedia of Type Strains, Phase IV (KMG-IV): sequencing the most valuable type-strain genomes for metagenomic binning, comparative biology and taxonomic classification.</title>
        <authorList>
            <person name="Goeker M."/>
        </authorList>
    </citation>
    <scope>NUCLEOTIDE SEQUENCE [LARGE SCALE GENOMIC DNA]</scope>
    <source>
        <strain evidence="2">DSM 21204</strain>
    </source>
</reference>
<dbReference type="PANTHER" id="PTHR41373:SF1">
    <property type="entry name" value="PHOSPHATIDYLGLYCEROL LYSYLTRANSFERASE C-TERMINAL DOMAIN-CONTAINING PROTEIN"/>
    <property type="match status" value="1"/>
</dbReference>
<organism evidence="2 3">
    <name type="scientific">Mycoplasmoides fastidiosum</name>
    <dbReference type="NCBI Taxonomy" id="92758"/>
    <lineage>
        <taxon>Bacteria</taxon>
        <taxon>Bacillati</taxon>
        <taxon>Mycoplasmatota</taxon>
        <taxon>Mycoplasmoidales</taxon>
        <taxon>Mycoplasmoidaceae</taxon>
        <taxon>Mycoplasmoides</taxon>
    </lineage>
</organism>
<evidence type="ECO:0000313" key="3">
    <source>
        <dbReference type="Proteomes" id="UP001240643"/>
    </source>
</evidence>
<gene>
    <name evidence="2" type="ORF">J2Z62_000587</name>
</gene>